<accession>G0QKX0</accession>
<evidence type="ECO:0000256" key="4">
    <source>
        <dbReference type="ARBA" id="ARBA00022679"/>
    </source>
</evidence>
<evidence type="ECO:0000256" key="13">
    <source>
        <dbReference type="SAM" id="Phobius"/>
    </source>
</evidence>
<dbReference type="GO" id="GO:0005789">
    <property type="term" value="C:endoplasmic reticulum membrane"/>
    <property type="evidence" value="ECO:0007669"/>
    <property type="project" value="UniProtKB-SubCell"/>
</dbReference>
<dbReference type="GO" id="GO:0106245">
    <property type="term" value="F:L-serine-phosphatidylethanolamine phosphatidyltransferase activity"/>
    <property type="evidence" value="ECO:0007669"/>
    <property type="project" value="InterPro"/>
</dbReference>
<feature type="transmembrane region" description="Helical" evidence="13">
    <location>
        <begin position="307"/>
        <end position="326"/>
    </location>
</feature>
<keyword evidence="3" id="KW-0444">Lipid biosynthesis</keyword>
<proteinExistence type="predicted"/>
<evidence type="ECO:0000256" key="3">
    <source>
        <dbReference type="ARBA" id="ARBA00022516"/>
    </source>
</evidence>
<dbReference type="InterPro" id="IPR004277">
    <property type="entry name" value="PSS"/>
</dbReference>
<feature type="transmembrane region" description="Helical" evidence="13">
    <location>
        <begin position="28"/>
        <end position="48"/>
    </location>
</feature>
<comment type="pathway">
    <text evidence="12">Phospholipid metabolism.</text>
</comment>
<comment type="pathway">
    <text evidence="2">Lipid metabolism.</text>
</comment>
<evidence type="ECO:0000256" key="8">
    <source>
        <dbReference type="ARBA" id="ARBA00023098"/>
    </source>
</evidence>
<dbReference type="Pfam" id="PF03034">
    <property type="entry name" value="PSS"/>
    <property type="match status" value="1"/>
</dbReference>
<protein>
    <submittedName>
        <fullName evidence="14">Phosphatidylserine synthase, putative</fullName>
    </submittedName>
</protein>
<dbReference type="GeneID" id="14910322"/>
<sequence length="376" mass="45149">MNRFCLIVRCKQTKNSTILKIKQIQRGFVCSMLFIVAYLTIFLPNTLLTRPHPAIWRMLQALGICWLICVVFALFMNRDDLQYFLKKFVDENLGKPLPEKNYAENCQIYTPDNPRGPFANVIDSIDVFFTAHFIGWLVKMFICRDFLMCMIQSVLFEFLELSLKHWLPNFAECWWDSVFFDILICNTGGIVVGWYLMNKFQMKEYRWSLQSKYKKSFTQNLKEIFITPNLEKHEWKMFSSLRRFILVMWFGIFMNLVDLNFFFNKFVIRIEPSHYILSYRTFVIGFLSIPASREYYEYISNDNLKRLGGTVWLMQAIIFSEIFLFFKNYQGQFREPFPLWVIIVWTLIIGLFLFVIIILGWRDIKRIFIQNKIKKN</sequence>
<evidence type="ECO:0000256" key="7">
    <source>
        <dbReference type="ARBA" id="ARBA00022989"/>
    </source>
</evidence>
<feature type="transmembrane region" description="Helical" evidence="13">
    <location>
        <begin position="178"/>
        <end position="197"/>
    </location>
</feature>
<evidence type="ECO:0000313" key="15">
    <source>
        <dbReference type="Proteomes" id="UP000008983"/>
    </source>
</evidence>
<keyword evidence="7 13" id="KW-1133">Transmembrane helix</keyword>
<keyword evidence="10" id="KW-0594">Phospholipid biosynthesis</keyword>
<feature type="transmembrane region" description="Helical" evidence="13">
    <location>
        <begin position="54"/>
        <end position="76"/>
    </location>
</feature>
<evidence type="ECO:0000256" key="12">
    <source>
        <dbReference type="ARBA" id="ARBA00025707"/>
    </source>
</evidence>
<keyword evidence="15" id="KW-1185">Reference proteome</keyword>
<dbReference type="OrthoDB" id="10265393at2759"/>
<dbReference type="PANTHER" id="PTHR15362:SF7">
    <property type="entry name" value="PHOSPHATIDYLSERINE SYNTHASE 2"/>
    <property type="match status" value="1"/>
</dbReference>
<dbReference type="STRING" id="857967.G0QKX0"/>
<keyword evidence="9 13" id="KW-0472">Membrane</keyword>
<comment type="subcellular location">
    <subcellularLocation>
        <location evidence="1">Endoplasmic reticulum membrane</location>
        <topology evidence="1">Multi-pass membrane protein</topology>
    </subcellularLocation>
</comment>
<name>G0QKX0_ICHMU</name>
<dbReference type="FunCoup" id="G0QKX0">
    <property type="interactions" value="50"/>
</dbReference>
<evidence type="ECO:0000256" key="5">
    <source>
        <dbReference type="ARBA" id="ARBA00022692"/>
    </source>
</evidence>
<feature type="transmembrane region" description="Helical" evidence="13">
    <location>
        <begin position="244"/>
        <end position="263"/>
    </location>
</feature>
<organism evidence="14 15">
    <name type="scientific">Ichthyophthirius multifiliis</name>
    <name type="common">White spot disease agent</name>
    <name type="synonym">Ich</name>
    <dbReference type="NCBI Taxonomy" id="5932"/>
    <lineage>
        <taxon>Eukaryota</taxon>
        <taxon>Sar</taxon>
        <taxon>Alveolata</taxon>
        <taxon>Ciliophora</taxon>
        <taxon>Intramacronucleata</taxon>
        <taxon>Oligohymenophorea</taxon>
        <taxon>Hymenostomatida</taxon>
        <taxon>Ophryoglenina</taxon>
        <taxon>Ichthyophthirius</taxon>
    </lineage>
</organism>
<dbReference type="PANTHER" id="PTHR15362">
    <property type="entry name" value="PHOSPHATIDYLINOSITOL SYNTHASE"/>
    <property type="match status" value="1"/>
</dbReference>
<dbReference type="OMA" id="LPNFWEC"/>
<evidence type="ECO:0000256" key="2">
    <source>
        <dbReference type="ARBA" id="ARBA00005189"/>
    </source>
</evidence>
<evidence type="ECO:0000313" key="14">
    <source>
        <dbReference type="EMBL" id="EGR34121.1"/>
    </source>
</evidence>
<keyword evidence="5 13" id="KW-0812">Transmembrane</keyword>
<gene>
    <name evidence="14" type="ORF">IMG5_023450</name>
</gene>
<keyword evidence="6" id="KW-0256">Endoplasmic reticulum</keyword>
<evidence type="ECO:0000256" key="1">
    <source>
        <dbReference type="ARBA" id="ARBA00004477"/>
    </source>
</evidence>
<feature type="transmembrane region" description="Helical" evidence="13">
    <location>
        <begin position="338"/>
        <end position="361"/>
    </location>
</feature>
<keyword evidence="8" id="KW-0443">Lipid metabolism</keyword>
<dbReference type="AlphaFoldDB" id="G0QKX0"/>
<evidence type="ECO:0000256" key="11">
    <source>
        <dbReference type="ARBA" id="ARBA00023264"/>
    </source>
</evidence>
<dbReference type="Proteomes" id="UP000008983">
    <property type="component" value="Unassembled WGS sequence"/>
</dbReference>
<feature type="transmembrane region" description="Helical" evidence="13">
    <location>
        <begin position="275"/>
        <end position="295"/>
    </location>
</feature>
<evidence type="ECO:0000256" key="10">
    <source>
        <dbReference type="ARBA" id="ARBA00023209"/>
    </source>
</evidence>
<dbReference type="eggNOG" id="KOG2735">
    <property type="taxonomic scope" value="Eukaryota"/>
</dbReference>
<dbReference type="GO" id="GO:0006659">
    <property type="term" value="P:phosphatidylserine biosynthetic process"/>
    <property type="evidence" value="ECO:0007669"/>
    <property type="project" value="InterPro"/>
</dbReference>
<dbReference type="RefSeq" id="XP_004039425.1">
    <property type="nucleotide sequence ID" value="XM_004039377.1"/>
</dbReference>
<dbReference type="InParanoid" id="G0QKX0"/>
<keyword evidence="4" id="KW-0808">Transferase</keyword>
<keyword evidence="11" id="KW-1208">Phospholipid metabolism</keyword>
<reference evidence="14 15" key="1">
    <citation type="submission" date="2011-07" db="EMBL/GenBank/DDBJ databases">
        <authorList>
            <person name="Coyne R."/>
            <person name="Brami D."/>
            <person name="Johnson J."/>
            <person name="Hostetler J."/>
            <person name="Hannick L."/>
            <person name="Clark T."/>
            <person name="Cassidy-Hanley D."/>
            <person name="Inman J."/>
        </authorList>
    </citation>
    <scope>NUCLEOTIDE SEQUENCE [LARGE SCALE GENOMIC DNA]</scope>
    <source>
        <strain evidence="14 15">G5</strain>
    </source>
</reference>
<evidence type="ECO:0000256" key="9">
    <source>
        <dbReference type="ARBA" id="ARBA00023136"/>
    </source>
</evidence>
<evidence type="ECO:0000256" key="6">
    <source>
        <dbReference type="ARBA" id="ARBA00022824"/>
    </source>
</evidence>
<dbReference type="EMBL" id="GL983202">
    <property type="protein sequence ID" value="EGR34121.1"/>
    <property type="molecule type" value="Genomic_DNA"/>
</dbReference>